<evidence type="ECO:0000313" key="1">
    <source>
        <dbReference type="EMBL" id="WBA43169.1"/>
    </source>
</evidence>
<dbReference type="Proteomes" id="UP001211005">
    <property type="component" value="Chromosome"/>
</dbReference>
<dbReference type="InterPro" id="IPR008767">
    <property type="entry name" value="Phage_SPP1_head-tail_adaptor"/>
</dbReference>
<evidence type="ECO:0000313" key="2">
    <source>
        <dbReference type="Proteomes" id="UP001211005"/>
    </source>
</evidence>
<dbReference type="Pfam" id="PF05521">
    <property type="entry name" value="Phage_HCP"/>
    <property type="match status" value="1"/>
</dbReference>
<accession>A0ABY7LTI4</accession>
<protein>
    <submittedName>
        <fullName evidence="1">Phage head closure protein</fullName>
    </submittedName>
</protein>
<dbReference type="InterPro" id="IPR038666">
    <property type="entry name" value="SSP1_head-tail_sf"/>
</dbReference>
<organism evidence="1 2">
    <name type="scientific">Hymenobacter canadensis</name>
    <dbReference type="NCBI Taxonomy" id="2999067"/>
    <lineage>
        <taxon>Bacteria</taxon>
        <taxon>Pseudomonadati</taxon>
        <taxon>Bacteroidota</taxon>
        <taxon>Cytophagia</taxon>
        <taxon>Cytophagales</taxon>
        <taxon>Hymenobacteraceae</taxon>
        <taxon>Hymenobacter</taxon>
    </lineage>
</organism>
<sequence>MPAAGKYREQIAIYLPYATLSDGLGGRVLSGVGTSFTVWARVQALPAKEDLIDGKITYRQPFKVSLRYDEQISNTSRIEWNGKRISINSVVVNERKTEMQLLGVLVK</sequence>
<dbReference type="Gene3D" id="2.40.10.270">
    <property type="entry name" value="Bacteriophage SPP1 head-tail adaptor protein"/>
    <property type="match status" value="1"/>
</dbReference>
<dbReference type="EMBL" id="CP114767">
    <property type="protein sequence ID" value="WBA43169.1"/>
    <property type="molecule type" value="Genomic_DNA"/>
</dbReference>
<reference evidence="1 2" key="1">
    <citation type="submission" date="2022-12" db="EMBL/GenBank/DDBJ databases">
        <title>Hymenobacter canadensis sp. nov. isolated from lake water of the Cambridge Bay, Canada.</title>
        <authorList>
            <person name="Kim W.H."/>
            <person name="Lee Y.M."/>
        </authorList>
    </citation>
    <scope>NUCLEOTIDE SEQUENCE [LARGE SCALE GENOMIC DNA]</scope>
    <source>
        <strain evidence="1 2">PAMC 29467</strain>
    </source>
</reference>
<dbReference type="RefSeq" id="WP_269561213.1">
    <property type="nucleotide sequence ID" value="NZ_CP114767.1"/>
</dbReference>
<proteinExistence type="predicted"/>
<gene>
    <name evidence="1" type="ORF">O3303_06290</name>
</gene>
<keyword evidence="2" id="KW-1185">Reference proteome</keyword>
<dbReference type="NCBIfam" id="TIGR01563">
    <property type="entry name" value="gp16_SPP1"/>
    <property type="match status" value="1"/>
</dbReference>
<name>A0ABY7LTI4_9BACT</name>